<feature type="domain" description="Winged helix-turn helix" evidence="2">
    <location>
        <begin position="139"/>
        <end position="189"/>
    </location>
</feature>
<reference evidence="3 4" key="1">
    <citation type="submission" date="2019-02" db="EMBL/GenBank/DDBJ databases">
        <title>Deep-cultivation of Planctomycetes and their phenomic and genomic characterization uncovers novel biology.</title>
        <authorList>
            <person name="Wiegand S."/>
            <person name="Jogler M."/>
            <person name="Boedeker C."/>
            <person name="Pinto D."/>
            <person name="Vollmers J."/>
            <person name="Rivas-Marin E."/>
            <person name="Kohn T."/>
            <person name="Peeters S.H."/>
            <person name="Heuer A."/>
            <person name="Rast P."/>
            <person name="Oberbeckmann S."/>
            <person name="Bunk B."/>
            <person name="Jeske O."/>
            <person name="Meyerdierks A."/>
            <person name="Storesund J.E."/>
            <person name="Kallscheuer N."/>
            <person name="Luecker S."/>
            <person name="Lage O.M."/>
            <person name="Pohl T."/>
            <person name="Merkel B.J."/>
            <person name="Hornburger P."/>
            <person name="Mueller R.-W."/>
            <person name="Bruemmer F."/>
            <person name="Labrenz M."/>
            <person name="Spormann A.M."/>
            <person name="Op den Camp H."/>
            <person name="Overmann J."/>
            <person name="Amann R."/>
            <person name="Jetten M.S.M."/>
            <person name="Mascher T."/>
            <person name="Medema M.H."/>
            <person name="Devos D.P."/>
            <person name="Kaster A.-K."/>
            <person name="Ovreas L."/>
            <person name="Rohde M."/>
            <person name="Galperin M.Y."/>
            <person name="Jogler C."/>
        </authorList>
    </citation>
    <scope>NUCLEOTIDE SEQUENCE [LARGE SCALE GENOMIC DNA]</scope>
    <source>
        <strain evidence="3 4">ElP</strain>
        <plasmid evidence="4">pelp_2</plasmid>
    </source>
</reference>
<protein>
    <recommendedName>
        <fullName evidence="2">Winged helix-turn helix domain-containing protein</fullName>
    </recommendedName>
</protein>
<geneLocation type="plasmid" evidence="4">
    <name>pelp_2</name>
</geneLocation>
<evidence type="ECO:0000259" key="2">
    <source>
        <dbReference type="Pfam" id="PF13592"/>
    </source>
</evidence>
<organism evidence="3 4">
    <name type="scientific">Tautonia plasticadhaerens</name>
    <dbReference type="NCBI Taxonomy" id="2527974"/>
    <lineage>
        <taxon>Bacteria</taxon>
        <taxon>Pseudomonadati</taxon>
        <taxon>Planctomycetota</taxon>
        <taxon>Planctomycetia</taxon>
        <taxon>Isosphaerales</taxon>
        <taxon>Isosphaeraceae</taxon>
        <taxon>Tautonia</taxon>
    </lineage>
</organism>
<dbReference type="Proteomes" id="UP000317835">
    <property type="component" value="Plasmid pElP_2"/>
</dbReference>
<keyword evidence="4" id="KW-1185">Reference proteome</keyword>
<dbReference type="InterPro" id="IPR025959">
    <property type="entry name" value="Winged_HTH_dom"/>
</dbReference>
<dbReference type="InterPro" id="IPR009057">
    <property type="entry name" value="Homeodomain-like_sf"/>
</dbReference>
<accession>A0A518HEY2</accession>
<proteinExistence type="predicted"/>
<name>A0A518HEY2_9BACT</name>
<evidence type="ECO:0000313" key="3">
    <source>
        <dbReference type="EMBL" id="QDV39388.1"/>
    </source>
</evidence>
<keyword evidence="3" id="KW-0614">Plasmid</keyword>
<dbReference type="AlphaFoldDB" id="A0A518HEY2"/>
<dbReference type="EMBL" id="CP036428">
    <property type="protein sequence ID" value="QDV39388.1"/>
    <property type="molecule type" value="Genomic_DNA"/>
</dbReference>
<feature type="compositionally biased region" description="Basic residues" evidence="1">
    <location>
        <begin position="167"/>
        <end position="181"/>
    </location>
</feature>
<dbReference type="KEGG" id="tpla:ElP_73540"/>
<dbReference type="Pfam" id="PF13384">
    <property type="entry name" value="HTH_23"/>
    <property type="match status" value="1"/>
</dbReference>
<feature type="region of interest" description="Disordered" evidence="1">
    <location>
        <begin position="167"/>
        <end position="190"/>
    </location>
</feature>
<dbReference type="SUPFAM" id="SSF46689">
    <property type="entry name" value="Homeodomain-like"/>
    <property type="match status" value="1"/>
</dbReference>
<dbReference type="Pfam" id="PF13592">
    <property type="entry name" value="HTH_33"/>
    <property type="match status" value="1"/>
</dbReference>
<sequence>MIREFGPPVFAASTSSYTSPMYLKLLQLLTPSWPKKHLGGLRRSTGMRPIGTADELERRRRRAVELMQQGESPTVIARILGVCRTSLYRWLGMAKDSPEALAARPHPGPTPRPSDERLRELEDLLPRGARAHGWPNDPWSAQRVAEVIRRRFGVTYHVEHARKLIRRRLNRAGQRPQRRAKQRNEEGIAR</sequence>
<gene>
    <name evidence="3" type="ORF">ElP_73540</name>
</gene>
<evidence type="ECO:0000256" key="1">
    <source>
        <dbReference type="SAM" id="MobiDB-lite"/>
    </source>
</evidence>
<evidence type="ECO:0000313" key="4">
    <source>
        <dbReference type="Proteomes" id="UP000317835"/>
    </source>
</evidence>